<evidence type="ECO:0000313" key="13">
    <source>
        <dbReference type="Proteomes" id="UP000095284"/>
    </source>
</evidence>
<keyword evidence="5 9" id="KW-0658">Purine biosynthesis</keyword>
<keyword evidence="6 9" id="KW-0460">Magnesium</keyword>
<keyword evidence="2 9" id="KW-0436">Ligase</keyword>
<feature type="binding site" evidence="9">
    <location>
        <position position="148"/>
    </location>
    <ligand>
        <name>IMP</name>
        <dbReference type="ChEBI" id="CHEBI:58053"/>
    </ligand>
</feature>
<dbReference type="InterPro" id="IPR033128">
    <property type="entry name" value="Adenylosuccin_syn_Lys_AS"/>
</dbReference>
<dbReference type="InterPro" id="IPR042110">
    <property type="entry name" value="Adenylosuccinate_synth_dom2"/>
</dbReference>
<evidence type="ECO:0000256" key="10">
    <source>
        <dbReference type="PROSITE-ProRule" id="PRU10134"/>
    </source>
</evidence>
<dbReference type="AlphaFoldDB" id="A0A1I7RPL5"/>
<feature type="binding site" evidence="9">
    <location>
        <begin position="55"/>
        <end position="58"/>
    </location>
    <ligand>
        <name>IMP</name>
        <dbReference type="ChEBI" id="CHEBI:58053"/>
    </ligand>
</feature>
<name>A0A1I7RPL5_BURXY</name>
<evidence type="ECO:0000256" key="9">
    <source>
        <dbReference type="HAMAP-Rule" id="MF_03125"/>
    </source>
</evidence>
<keyword evidence="4 9" id="KW-0547">Nucleotide-binding</keyword>
<comment type="function">
    <text evidence="11">Plays an important role in the de novo pathway of purine nucleotide biosynthesis.</text>
</comment>
<evidence type="ECO:0000256" key="11">
    <source>
        <dbReference type="RuleBase" id="RU000520"/>
    </source>
</evidence>
<feature type="binding site" evidence="9">
    <location>
        <begin position="27"/>
        <end position="33"/>
    </location>
    <ligand>
        <name>GTP</name>
        <dbReference type="ChEBI" id="CHEBI:37565"/>
    </ligand>
</feature>
<organism evidence="13 14">
    <name type="scientific">Bursaphelenchus xylophilus</name>
    <name type="common">Pinewood nematode worm</name>
    <name type="synonym">Aphelenchoides xylophilus</name>
    <dbReference type="NCBI Taxonomy" id="6326"/>
    <lineage>
        <taxon>Eukaryota</taxon>
        <taxon>Metazoa</taxon>
        <taxon>Ecdysozoa</taxon>
        <taxon>Nematoda</taxon>
        <taxon>Chromadorea</taxon>
        <taxon>Rhabditida</taxon>
        <taxon>Tylenchina</taxon>
        <taxon>Tylenchomorpha</taxon>
        <taxon>Aphelenchoidea</taxon>
        <taxon>Aphelenchoididae</taxon>
        <taxon>Bursaphelenchus</taxon>
    </lineage>
</organism>
<evidence type="ECO:0000256" key="8">
    <source>
        <dbReference type="ARBA" id="ARBA00050432"/>
    </source>
</evidence>
<dbReference type="Proteomes" id="UP000095284">
    <property type="component" value="Unplaced"/>
</dbReference>
<proteinExistence type="inferred from homology"/>
<protein>
    <recommendedName>
        <fullName evidence="9 11">Adenylosuccinate synthetase</fullName>
        <shortName evidence="9">AMPSase</shortName>
        <shortName evidence="9">AdSS</shortName>
        <ecNumber evidence="9 11">6.3.4.4</ecNumber>
    </recommendedName>
    <alternativeName>
        <fullName evidence="9">IMP--aspartate ligase</fullName>
    </alternativeName>
</protein>
<dbReference type="NCBIfam" id="TIGR00184">
    <property type="entry name" value="purA"/>
    <property type="match status" value="1"/>
</dbReference>
<sequence>MFFLFVWPVADRGFPMSVAVVLGAQWGDEGKGKIIDFLIDNEKIDVTARCQGGNNAGHTVIANGKSYDFHILPSGVISERCVNVIGNGVVVNLDAFFEELDKNNIPALPGWEKRIFISNRAHIVFSVHQQVDGRQEDSLDTKNKIGTTNKGIGPTYSSKCFRNGIRMADLMGDFEEFTKRYRALVAHYKKQFQIDIDETTELEKFRNHAIKLRELGIVVDTALLLHKLRAEGKTVLVEGANGALLDIDFGTYPYVTSSNATVGGACTGLGLPPTSIKRVLGVVKAYQTRVGTGPFPTEQLNEIGERLQSIGHEVGVTTGRKRRCGWLDLFLLKSSQIVNGFTEYALTKLDILDDFEEIKVGVGYKLNGEILSSPPARAADWDVVEVEYKSFPGWKTPTVGAKKFEDLPPRCQEYIRFIEDFVSVPIRFIGVGQSREALLIR</sequence>
<evidence type="ECO:0000256" key="6">
    <source>
        <dbReference type="ARBA" id="ARBA00022842"/>
    </source>
</evidence>
<evidence type="ECO:0000256" key="5">
    <source>
        <dbReference type="ARBA" id="ARBA00022755"/>
    </source>
</evidence>
<evidence type="ECO:0000256" key="4">
    <source>
        <dbReference type="ARBA" id="ARBA00022741"/>
    </source>
</evidence>
<feature type="binding site" evidence="9">
    <location>
        <begin position="28"/>
        <end position="31"/>
    </location>
    <ligand>
        <name>IMP</name>
        <dbReference type="ChEBI" id="CHEBI:58053"/>
    </ligand>
</feature>
<dbReference type="SMART" id="SM00788">
    <property type="entry name" value="Adenylsucc_synt"/>
    <property type="match status" value="1"/>
</dbReference>
<dbReference type="NCBIfam" id="NF002223">
    <property type="entry name" value="PRK01117.1"/>
    <property type="match status" value="1"/>
</dbReference>
<dbReference type="PANTHER" id="PTHR11846">
    <property type="entry name" value="ADENYLOSUCCINATE SYNTHETASE"/>
    <property type="match status" value="1"/>
</dbReference>
<dbReference type="GO" id="GO:0044208">
    <property type="term" value="P:'de novo' AMP biosynthetic process"/>
    <property type="evidence" value="ECO:0007669"/>
    <property type="project" value="UniProtKB-UniRule"/>
</dbReference>
<evidence type="ECO:0000313" key="14">
    <source>
        <dbReference type="WBParaSite" id="BXY_0265600.1"/>
    </source>
</evidence>
<comment type="catalytic activity">
    <reaction evidence="8 9 11">
        <text>IMP + L-aspartate + GTP = N(6)-(1,2-dicarboxyethyl)-AMP + GDP + phosphate + 2 H(+)</text>
        <dbReference type="Rhea" id="RHEA:15753"/>
        <dbReference type="ChEBI" id="CHEBI:15378"/>
        <dbReference type="ChEBI" id="CHEBI:29991"/>
        <dbReference type="ChEBI" id="CHEBI:37565"/>
        <dbReference type="ChEBI" id="CHEBI:43474"/>
        <dbReference type="ChEBI" id="CHEBI:57567"/>
        <dbReference type="ChEBI" id="CHEBI:58053"/>
        <dbReference type="ChEBI" id="CHEBI:58189"/>
        <dbReference type="EC" id="6.3.4.4"/>
    </reaction>
</comment>
<evidence type="ECO:0000256" key="1">
    <source>
        <dbReference type="ARBA" id="ARBA00011738"/>
    </source>
</evidence>
<feature type="domain" description="SRP54-type proteins GTP-binding" evidence="12">
    <location>
        <begin position="425"/>
        <end position="438"/>
    </location>
</feature>
<comment type="subunit">
    <text evidence="1 9">Homodimer.</text>
</comment>
<dbReference type="FunFam" id="1.10.300.10:FF:000002">
    <property type="entry name" value="Adenylosuccinate synthetase, chloroplastic"/>
    <property type="match status" value="1"/>
</dbReference>
<dbReference type="GO" id="GO:0006614">
    <property type="term" value="P:SRP-dependent cotranslational protein targeting to membrane"/>
    <property type="evidence" value="ECO:0007669"/>
    <property type="project" value="InterPro"/>
</dbReference>
<feature type="binding site" evidence="9">
    <location>
        <position position="256"/>
    </location>
    <ligand>
        <name>IMP</name>
        <dbReference type="ChEBI" id="CHEBI:58053"/>
    </ligand>
</feature>
<comment type="function">
    <text evidence="9">Plays an important role in the de novo pathway and in the salvage pathway of purine nucleotide biosynthesis. Catalyzes the first commited step in the biosynthesis of AMP from IMP.</text>
</comment>
<reference evidence="14" key="1">
    <citation type="submission" date="2016-11" db="UniProtKB">
        <authorList>
            <consortium name="WormBaseParasite"/>
        </authorList>
    </citation>
    <scope>IDENTIFICATION</scope>
</reference>
<dbReference type="Gene3D" id="3.90.170.10">
    <property type="entry name" value="Adenylosuccinate Synthetase, subunit A, domain 3"/>
    <property type="match status" value="1"/>
</dbReference>
<dbReference type="GO" id="GO:0004019">
    <property type="term" value="F:adenylosuccinate synthase activity"/>
    <property type="evidence" value="ECO:0007669"/>
    <property type="project" value="UniProtKB-UniRule"/>
</dbReference>
<keyword evidence="7 9" id="KW-0342">GTP-binding</keyword>
<feature type="active site" evidence="10">
    <location>
        <position position="159"/>
    </location>
</feature>
<feature type="binding site" evidence="9">
    <location>
        <position position="28"/>
    </location>
    <ligand>
        <name>Mg(2+)</name>
        <dbReference type="ChEBI" id="CHEBI:18420"/>
    </ligand>
</feature>
<feature type="binding site" evidence="9">
    <location>
        <begin position="316"/>
        <end position="322"/>
    </location>
    <ligand>
        <name>substrate</name>
    </ligand>
</feature>
<evidence type="ECO:0000256" key="2">
    <source>
        <dbReference type="ARBA" id="ARBA00022598"/>
    </source>
</evidence>
<dbReference type="InterPro" id="IPR042109">
    <property type="entry name" value="Adenylosuccinate_synth_dom1"/>
</dbReference>
<dbReference type="FunFam" id="3.90.170.10:FF:000001">
    <property type="entry name" value="Adenylosuccinate synthetase"/>
    <property type="match status" value="1"/>
</dbReference>
<comment type="similarity">
    <text evidence="9 11">Belongs to the adenylosuccinate synthetase family.</text>
</comment>
<dbReference type="Pfam" id="PF00709">
    <property type="entry name" value="Adenylsucc_synt"/>
    <property type="match status" value="1"/>
</dbReference>
<dbReference type="PANTHER" id="PTHR11846:SF0">
    <property type="entry name" value="ADENYLOSUCCINATE SYNTHETASE"/>
    <property type="match status" value="1"/>
</dbReference>
<dbReference type="GO" id="GO:0000287">
    <property type="term" value="F:magnesium ion binding"/>
    <property type="evidence" value="ECO:0007669"/>
    <property type="project" value="UniProtKB-UniRule"/>
</dbReference>
<dbReference type="InterPro" id="IPR042111">
    <property type="entry name" value="Adenylosuccinate_synth_dom3"/>
</dbReference>
<feature type="active site" description="Proton acceptor" evidence="9">
    <location>
        <position position="28"/>
    </location>
</feature>
<feature type="binding site" evidence="9">
    <location>
        <begin position="57"/>
        <end position="59"/>
    </location>
    <ligand>
        <name>GTP</name>
        <dbReference type="ChEBI" id="CHEBI:37565"/>
    </ligand>
</feature>
<comment type="subcellular location">
    <subcellularLocation>
        <location evidence="9">Cytoplasm</location>
    </subcellularLocation>
</comment>
<comment type="pathway">
    <text evidence="9 11">Purine metabolism; AMP biosynthesis via de novo pathway; AMP from IMP: step 1/2.</text>
</comment>
<dbReference type="InterPro" id="IPR000897">
    <property type="entry name" value="SRP54_GTPase_dom"/>
</dbReference>
<keyword evidence="3 9" id="KW-0479">Metal-binding</keyword>
<feature type="binding site" evidence="9">
    <location>
        <position position="320"/>
    </location>
    <ligand>
        <name>IMP</name>
        <dbReference type="ChEBI" id="CHEBI:58053"/>
    </ligand>
</feature>
<dbReference type="GO" id="GO:0005525">
    <property type="term" value="F:GTP binding"/>
    <property type="evidence" value="ECO:0007669"/>
    <property type="project" value="UniProtKB-UniRule"/>
</dbReference>
<feature type="binding site" evidence="9">
    <location>
        <position position="241"/>
    </location>
    <ligand>
        <name>IMP</name>
        <dbReference type="ChEBI" id="CHEBI:58053"/>
    </ligand>
</feature>
<dbReference type="InterPro" id="IPR027417">
    <property type="entry name" value="P-loop_NTPase"/>
</dbReference>
<keyword evidence="9" id="KW-0963">Cytoplasm</keyword>
<accession>A0A1I7RPL5</accession>
<dbReference type="PROSITE" id="PS01266">
    <property type="entry name" value="ADENYLOSUCCIN_SYN_1"/>
    <property type="match status" value="1"/>
</dbReference>
<feature type="binding site" evidence="9">
    <location>
        <position position="162"/>
    </location>
    <ligand>
        <name>IMP</name>
        <dbReference type="ChEBI" id="CHEBI:58053"/>
        <note>ligand shared between dimeric partners</note>
    </ligand>
</feature>
<dbReference type="UniPathway" id="UPA00075">
    <property type="reaction ID" value="UER00335"/>
</dbReference>
<dbReference type="HAMAP" id="MF_00011">
    <property type="entry name" value="Adenylosucc_synth"/>
    <property type="match status" value="1"/>
</dbReference>
<dbReference type="PROSITE" id="PS00300">
    <property type="entry name" value="SRP54"/>
    <property type="match status" value="1"/>
</dbReference>
<dbReference type="SUPFAM" id="SSF52540">
    <property type="entry name" value="P-loop containing nucleoside triphosphate hydrolases"/>
    <property type="match status" value="1"/>
</dbReference>
<feature type="active site" description="Proton donor" evidence="9">
    <location>
        <position position="58"/>
    </location>
</feature>
<dbReference type="WBParaSite" id="BXY_0265600.1">
    <property type="protein sequence ID" value="BXY_0265600.1"/>
    <property type="gene ID" value="BXY_0265600"/>
</dbReference>
<feature type="binding site" evidence="9">
    <location>
        <position position="57"/>
    </location>
    <ligand>
        <name>Mg(2+)</name>
        <dbReference type="ChEBI" id="CHEBI:18420"/>
    </ligand>
</feature>
<evidence type="ECO:0000256" key="3">
    <source>
        <dbReference type="ARBA" id="ARBA00022723"/>
    </source>
</evidence>
<evidence type="ECO:0000256" key="7">
    <source>
        <dbReference type="ARBA" id="ARBA00023134"/>
    </source>
</evidence>
<dbReference type="Gene3D" id="1.10.300.10">
    <property type="entry name" value="Adenylosuccinate Synthetase, subunit A, domain 2"/>
    <property type="match status" value="1"/>
</dbReference>
<dbReference type="GO" id="GO:0046040">
    <property type="term" value="P:IMP metabolic process"/>
    <property type="evidence" value="ECO:0007669"/>
    <property type="project" value="TreeGrafter"/>
</dbReference>
<dbReference type="EC" id="6.3.4.4" evidence="9 11"/>
<dbReference type="Gene3D" id="3.40.440.10">
    <property type="entry name" value="Adenylosuccinate Synthetase, subunit A, domain 1"/>
    <property type="match status" value="1"/>
</dbReference>
<feature type="binding site" evidence="9">
    <location>
        <begin position="348"/>
        <end position="350"/>
    </location>
    <ligand>
        <name>GTP</name>
        <dbReference type="ChEBI" id="CHEBI:37565"/>
    </ligand>
</feature>
<comment type="cofactor">
    <cofactor evidence="9">
        <name>Mg(2+)</name>
        <dbReference type="ChEBI" id="CHEBI:18420"/>
    </cofactor>
    <text evidence="9">Binds 1 Mg(2+) ion per subunit.</text>
</comment>
<feature type="binding site" evidence="9">
    <location>
        <position position="322"/>
    </location>
    <ligand>
        <name>GTP</name>
        <dbReference type="ChEBI" id="CHEBI:37565"/>
    </ligand>
</feature>
<feature type="binding site" evidence="9">
    <location>
        <begin position="430"/>
        <end position="432"/>
    </location>
    <ligand>
        <name>GTP</name>
        <dbReference type="ChEBI" id="CHEBI:37565"/>
    </ligand>
</feature>
<dbReference type="InterPro" id="IPR018220">
    <property type="entry name" value="Adenylosuccin_syn_GTP-bd"/>
</dbReference>
<dbReference type="CDD" id="cd03108">
    <property type="entry name" value="AdSS"/>
    <property type="match status" value="1"/>
</dbReference>
<dbReference type="PROSITE" id="PS00513">
    <property type="entry name" value="ADENYLOSUCCIN_SYN_2"/>
    <property type="match status" value="1"/>
</dbReference>
<dbReference type="eggNOG" id="KOG1355">
    <property type="taxonomic scope" value="Eukaryota"/>
</dbReference>
<dbReference type="InterPro" id="IPR001114">
    <property type="entry name" value="Adenylosuccinate_synthetase"/>
</dbReference>
<evidence type="ECO:0000259" key="12">
    <source>
        <dbReference type="PROSITE" id="PS00300"/>
    </source>
</evidence>
<dbReference type="GO" id="GO:0005737">
    <property type="term" value="C:cytoplasm"/>
    <property type="evidence" value="ECO:0007669"/>
    <property type="project" value="UniProtKB-SubCell"/>
</dbReference>